<evidence type="ECO:0000313" key="4">
    <source>
        <dbReference type="EMBL" id="CAB0017085.1"/>
    </source>
</evidence>
<accession>A0A6H5HGC9</accession>
<evidence type="ECO:0000256" key="2">
    <source>
        <dbReference type="ARBA" id="ARBA00022840"/>
    </source>
</evidence>
<dbReference type="Gene3D" id="3.40.50.300">
    <property type="entry name" value="P-loop containing nucleotide triphosphate hydrolases"/>
    <property type="match status" value="1"/>
</dbReference>
<dbReference type="InterPro" id="IPR032319">
    <property type="entry name" value="CLP1_P"/>
</dbReference>
<dbReference type="Proteomes" id="UP000479000">
    <property type="component" value="Unassembled WGS sequence"/>
</dbReference>
<dbReference type="GO" id="GO:0005524">
    <property type="term" value="F:ATP binding"/>
    <property type="evidence" value="ECO:0007669"/>
    <property type="project" value="UniProtKB-KW"/>
</dbReference>
<dbReference type="GO" id="GO:0005634">
    <property type="term" value="C:nucleus"/>
    <property type="evidence" value="ECO:0007669"/>
    <property type="project" value="TreeGrafter"/>
</dbReference>
<evidence type="ECO:0000259" key="3">
    <source>
        <dbReference type="Pfam" id="PF16575"/>
    </source>
</evidence>
<dbReference type="InterPro" id="IPR045116">
    <property type="entry name" value="Clp1/Grc3"/>
</dbReference>
<dbReference type="GO" id="GO:0006388">
    <property type="term" value="P:tRNA splicing, via endonucleolytic cleavage and ligation"/>
    <property type="evidence" value="ECO:0007669"/>
    <property type="project" value="TreeGrafter"/>
</dbReference>
<dbReference type="GO" id="GO:0051731">
    <property type="term" value="F:polynucleotide 5'-hydroxyl-kinase activity"/>
    <property type="evidence" value="ECO:0007669"/>
    <property type="project" value="InterPro"/>
</dbReference>
<evidence type="ECO:0000256" key="1">
    <source>
        <dbReference type="ARBA" id="ARBA00022741"/>
    </source>
</evidence>
<name>A0A6H5HGC9_9HEMI</name>
<dbReference type="EMBL" id="CADCXU010030799">
    <property type="protein sequence ID" value="CAB0017085.1"/>
    <property type="molecule type" value="Genomic_DNA"/>
</dbReference>
<organism evidence="4 5">
    <name type="scientific">Nesidiocoris tenuis</name>
    <dbReference type="NCBI Taxonomy" id="355587"/>
    <lineage>
        <taxon>Eukaryota</taxon>
        <taxon>Metazoa</taxon>
        <taxon>Ecdysozoa</taxon>
        <taxon>Arthropoda</taxon>
        <taxon>Hexapoda</taxon>
        <taxon>Insecta</taxon>
        <taxon>Pterygota</taxon>
        <taxon>Neoptera</taxon>
        <taxon>Paraneoptera</taxon>
        <taxon>Hemiptera</taxon>
        <taxon>Heteroptera</taxon>
        <taxon>Panheteroptera</taxon>
        <taxon>Cimicomorpha</taxon>
        <taxon>Miridae</taxon>
        <taxon>Dicyphina</taxon>
        <taxon>Nesidiocoris</taxon>
    </lineage>
</organism>
<keyword evidence="2" id="KW-0067">ATP-binding</keyword>
<keyword evidence="5" id="KW-1185">Reference proteome</keyword>
<protein>
    <recommendedName>
        <fullName evidence="3">Clp1 P-loop domain-containing protein</fullName>
    </recommendedName>
</protein>
<feature type="domain" description="Clp1 P-loop" evidence="3">
    <location>
        <begin position="33"/>
        <end position="75"/>
    </location>
</feature>
<dbReference type="OrthoDB" id="258143at2759"/>
<dbReference type="AlphaFoldDB" id="A0A6H5HGC9"/>
<gene>
    <name evidence="4" type="ORF">NTEN_LOCUS21171</name>
</gene>
<dbReference type="PANTHER" id="PTHR12755:SF6">
    <property type="entry name" value="POLYRIBONUCLEOTIDE 5'-HYDROXYL-KINASE CLP1"/>
    <property type="match status" value="1"/>
</dbReference>
<dbReference type="PANTHER" id="PTHR12755">
    <property type="entry name" value="CLEAVAGE/POLYADENYLATION FACTOR IA SUBUNIT CLP1P"/>
    <property type="match status" value="1"/>
</dbReference>
<dbReference type="SUPFAM" id="SSF52540">
    <property type="entry name" value="P-loop containing nucleoside triphosphate hydrolases"/>
    <property type="match status" value="1"/>
</dbReference>
<evidence type="ECO:0000313" key="5">
    <source>
        <dbReference type="Proteomes" id="UP000479000"/>
    </source>
</evidence>
<feature type="non-terminal residue" evidence="4">
    <location>
        <position position="75"/>
    </location>
</feature>
<reference evidence="4 5" key="1">
    <citation type="submission" date="2020-02" db="EMBL/GenBank/DDBJ databases">
        <authorList>
            <person name="Ferguson B K."/>
        </authorList>
    </citation>
    <scope>NUCLEOTIDE SEQUENCE [LARGE SCALE GENOMIC DNA]</scope>
</reference>
<dbReference type="InterPro" id="IPR027417">
    <property type="entry name" value="P-loop_NTPase"/>
</dbReference>
<sequence length="75" mass="8168">MFYLNCHACLEQLRMKAENESDVKRGPITMIVGPSDVGKSTVCRILLNYAVRMGRTPVFVDLDVGQGAISIPGAI</sequence>
<proteinExistence type="predicted"/>
<dbReference type="Pfam" id="PF16575">
    <property type="entry name" value="CLP1_P"/>
    <property type="match status" value="1"/>
</dbReference>
<keyword evidence="1" id="KW-0547">Nucleotide-binding</keyword>